<organism evidence="2 3">
    <name type="scientific">Russula ochroleuca</name>
    <dbReference type="NCBI Taxonomy" id="152965"/>
    <lineage>
        <taxon>Eukaryota</taxon>
        <taxon>Fungi</taxon>
        <taxon>Dikarya</taxon>
        <taxon>Basidiomycota</taxon>
        <taxon>Agaricomycotina</taxon>
        <taxon>Agaricomycetes</taxon>
        <taxon>Russulales</taxon>
        <taxon>Russulaceae</taxon>
        <taxon>Russula</taxon>
    </lineage>
</organism>
<dbReference type="Proteomes" id="UP000759537">
    <property type="component" value="Unassembled WGS sequence"/>
</dbReference>
<keyword evidence="3" id="KW-1185">Reference proteome</keyword>
<proteinExistence type="predicted"/>
<dbReference type="EMBL" id="WHVB01000051">
    <property type="protein sequence ID" value="KAF8464958.1"/>
    <property type="molecule type" value="Genomic_DNA"/>
</dbReference>
<gene>
    <name evidence="2" type="ORF">DFH94DRAFT_848766</name>
</gene>
<name>A0A9P5JUG2_9AGAM</name>
<comment type="caution">
    <text evidence="2">The sequence shown here is derived from an EMBL/GenBank/DDBJ whole genome shotgun (WGS) entry which is preliminary data.</text>
</comment>
<accession>A0A9P5JUG2</accession>
<evidence type="ECO:0000256" key="1">
    <source>
        <dbReference type="SAM" id="MobiDB-lite"/>
    </source>
</evidence>
<dbReference type="AlphaFoldDB" id="A0A9P5JUG2"/>
<evidence type="ECO:0000313" key="2">
    <source>
        <dbReference type="EMBL" id="KAF8464958.1"/>
    </source>
</evidence>
<reference evidence="2" key="2">
    <citation type="journal article" date="2020" name="Nat. Commun.">
        <title>Large-scale genome sequencing of mycorrhizal fungi provides insights into the early evolution of symbiotic traits.</title>
        <authorList>
            <person name="Miyauchi S."/>
            <person name="Kiss E."/>
            <person name="Kuo A."/>
            <person name="Drula E."/>
            <person name="Kohler A."/>
            <person name="Sanchez-Garcia M."/>
            <person name="Morin E."/>
            <person name="Andreopoulos B."/>
            <person name="Barry K.W."/>
            <person name="Bonito G."/>
            <person name="Buee M."/>
            <person name="Carver A."/>
            <person name="Chen C."/>
            <person name="Cichocki N."/>
            <person name="Clum A."/>
            <person name="Culley D."/>
            <person name="Crous P.W."/>
            <person name="Fauchery L."/>
            <person name="Girlanda M."/>
            <person name="Hayes R.D."/>
            <person name="Keri Z."/>
            <person name="LaButti K."/>
            <person name="Lipzen A."/>
            <person name="Lombard V."/>
            <person name="Magnuson J."/>
            <person name="Maillard F."/>
            <person name="Murat C."/>
            <person name="Nolan M."/>
            <person name="Ohm R.A."/>
            <person name="Pangilinan J."/>
            <person name="Pereira M.F."/>
            <person name="Perotto S."/>
            <person name="Peter M."/>
            <person name="Pfister S."/>
            <person name="Riley R."/>
            <person name="Sitrit Y."/>
            <person name="Stielow J.B."/>
            <person name="Szollosi G."/>
            <person name="Zifcakova L."/>
            <person name="Stursova M."/>
            <person name="Spatafora J.W."/>
            <person name="Tedersoo L."/>
            <person name="Vaario L.M."/>
            <person name="Yamada A."/>
            <person name="Yan M."/>
            <person name="Wang P."/>
            <person name="Xu J."/>
            <person name="Bruns T."/>
            <person name="Baldrian P."/>
            <person name="Vilgalys R."/>
            <person name="Dunand C."/>
            <person name="Henrissat B."/>
            <person name="Grigoriev I.V."/>
            <person name="Hibbett D."/>
            <person name="Nagy L.G."/>
            <person name="Martin F.M."/>
        </authorList>
    </citation>
    <scope>NUCLEOTIDE SEQUENCE</scope>
    <source>
        <strain evidence="2">Prilba</strain>
    </source>
</reference>
<reference evidence="2" key="1">
    <citation type="submission" date="2019-10" db="EMBL/GenBank/DDBJ databases">
        <authorList>
            <consortium name="DOE Joint Genome Institute"/>
            <person name="Kuo A."/>
            <person name="Miyauchi S."/>
            <person name="Kiss E."/>
            <person name="Drula E."/>
            <person name="Kohler A."/>
            <person name="Sanchez-Garcia M."/>
            <person name="Andreopoulos B."/>
            <person name="Barry K.W."/>
            <person name="Bonito G."/>
            <person name="Buee M."/>
            <person name="Carver A."/>
            <person name="Chen C."/>
            <person name="Cichocki N."/>
            <person name="Clum A."/>
            <person name="Culley D."/>
            <person name="Crous P.W."/>
            <person name="Fauchery L."/>
            <person name="Girlanda M."/>
            <person name="Hayes R."/>
            <person name="Keri Z."/>
            <person name="LaButti K."/>
            <person name="Lipzen A."/>
            <person name="Lombard V."/>
            <person name="Magnuson J."/>
            <person name="Maillard F."/>
            <person name="Morin E."/>
            <person name="Murat C."/>
            <person name="Nolan M."/>
            <person name="Ohm R."/>
            <person name="Pangilinan J."/>
            <person name="Pereira M."/>
            <person name="Perotto S."/>
            <person name="Peter M."/>
            <person name="Riley R."/>
            <person name="Sitrit Y."/>
            <person name="Stielow B."/>
            <person name="Szollosi G."/>
            <person name="Zifcakova L."/>
            <person name="Stursova M."/>
            <person name="Spatafora J.W."/>
            <person name="Tedersoo L."/>
            <person name="Vaario L.-M."/>
            <person name="Yamada A."/>
            <person name="Yan M."/>
            <person name="Wang P."/>
            <person name="Xu J."/>
            <person name="Bruns T."/>
            <person name="Baldrian P."/>
            <person name="Vilgalys R."/>
            <person name="Henrissat B."/>
            <person name="Grigoriev I.V."/>
            <person name="Hibbett D."/>
            <person name="Nagy L.G."/>
            <person name="Martin F.M."/>
        </authorList>
    </citation>
    <scope>NUCLEOTIDE SEQUENCE</scope>
    <source>
        <strain evidence="2">Prilba</strain>
    </source>
</reference>
<feature type="region of interest" description="Disordered" evidence="1">
    <location>
        <begin position="108"/>
        <end position="129"/>
    </location>
</feature>
<sequence length="225" mass="24507">MLLTGTLSRSGPGSGGGTWALARLKEATLANETVWLESVVLANDGQHRPVLASQQVGVVIDVEGSGSGAVWPCDVGVAVFVRLESKKTGDGEGGRPDEGGESYIVLDPQQGSDPPQMCPRSTVVSSRRRGGHLTRSHRVRVKRWCLMQEKVVRSVGERTKVITRESVWMFPLALSHELKLKLEVFVQGGWAAWSQWLHRVTAGCKPHAHVTDTHDAYAYATTTKD</sequence>
<evidence type="ECO:0000313" key="3">
    <source>
        <dbReference type="Proteomes" id="UP000759537"/>
    </source>
</evidence>
<protein>
    <submittedName>
        <fullName evidence="2">Uncharacterized protein</fullName>
    </submittedName>
</protein>